<comment type="caution">
    <text evidence="1">The sequence shown here is derived from an EMBL/GenBank/DDBJ whole genome shotgun (WGS) entry which is preliminary data.</text>
</comment>
<reference evidence="2" key="1">
    <citation type="journal article" date="2024" name="Front. Bioeng. Biotechnol.">
        <title>Genome-scale model development and genomic sequencing of the oleaginous clade Lipomyces.</title>
        <authorList>
            <person name="Czajka J.J."/>
            <person name="Han Y."/>
            <person name="Kim J."/>
            <person name="Mondo S.J."/>
            <person name="Hofstad B.A."/>
            <person name="Robles A."/>
            <person name="Haridas S."/>
            <person name="Riley R."/>
            <person name="LaButti K."/>
            <person name="Pangilinan J."/>
            <person name="Andreopoulos W."/>
            <person name="Lipzen A."/>
            <person name="Yan J."/>
            <person name="Wang M."/>
            <person name="Ng V."/>
            <person name="Grigoriev I.V."/>
            <person name="Spatafora J.W."/>
            <person name="Magnuson J.K."/>
            <person name="Baker S.E."/>
            <person name="Pomraning K.R."/>
        </authorList>
    </citation>
    <scope>NUCLEOTIDE SEQUENCE [LARGE SCALE GENOMIC DNA]</scope>
    <source>
        <strain evidence="2">CBS 7786</strain>
    </source>
</reference>
<accession>A0ACC3T4F9</accession>
<evidence type="ECO:0000313" key="2">
    <source>
        <dbReference type="Proteomes" id="UP001433508"/>
    </source>
</evidence>
<sequence length="298" mass="33057">MDPDDEDLIPPTLSITLPPIPLPSRPPTKEDVDRAEYLMNMVQATLSGKHLVVCEYVDTSPLSGFSLAPMALKASREDLDNIHNYYLRVCEKYEQSAGLAGHTVTDVLVAIRNEMRAMREGSDRQFREIGRQVRDLGGQVRDLGGQVRDLGGQVRDLGGQVRDLKHQSTMQLDLTNRLVQSMFGVRSEVVQPAEAAGYCEYCMHFCYSRLTFGSMPNFNSQARNRELTETGQPAMEVVFLDGSTPSSHALAPLQYFQDIQALNSNQARQYARGHGIGGTVGEIKNRLSEELGIVQPAE</sequence>
<gene>
    <name evidence="1" type="ORF">V1525DRAFT_440538</name>
</gene>
<dbReference type="EMBL" id="MU971356">
    <property type="protein sequence ID" value="KAK9238491.1"/>
    <property type="molecule type" value="Genomic_DNA"/>
</dbReference>
<proteinExistence type="predicted"/>
<dbReference type="Proteomes" id="UP001433508">
    <property type="component" value="Unassembled WGS sequence"/>
</dbReference>
<protein>
    <submittedName>
        <fullName evidence="1">Uncharacterized protein</fullName>
    </submittedName>
</protein>
<evidence type="ECO:0000313" key="1">
    <source>
        <dbReference type="EMBL" id="KAK9238491.1"/>
    </source>
</evidence>
<name>A0ACC3T4F9_LIPKO</name>
<keyword evidence="2" id="KW-1185">Reference proteome</keyword>
<organism evidence="1 2">
    <name type="scientific">Lipomyces kononenkoae</name>
    <name type="common">Yeast</name>
    <dbReference type="NCBI Taxonomy" id="34357"/>
    <lineage>
        <taxon>Eukaryota</taxon>
        <taxon>Fungi</taxon>
        <taxon>Dikarya</taxon>
        <taxon>Ascomycota</taxon>
        <taxon>Saccharomycotina</taxon>
        <taxon>Lipomycetes</taxon>
        <taxon>Lipomycetales</taxon>
        <taxon>Lipomycetaceae</taxon>
        <taxon>Lipomyces</taxon>
    </lineage>
</organism>